<keyword evidence="2" id="KW-1185">Reference proteome</keyword>
<comment type="caution">
    <text evidence="1">The sequence shown here is derived from an EMBL/GenBank/DDBJ whole genome shotgun (WGS) entry which is preliminary data.</text>
</comment>
<dbReference type="RefSeq" id="WP_315407012.1">
    <property type="nucleotide sequence ID" value="NZ_JAVLTS010000021.1"/>
</dbReference>
<protein>
    <submittedName>
        <fullName evidence="1">Uncharacterized protein</fullName>
    </submittedName>
</protein>
<dbReference type="AlphaFoldDB" id="A0AB35X720"/>
<sequence length="127" mass="14164">MYADYNLATGESVHHTVILDSNSKQSTVTLVLLDTNASTPSIFKVTACIHRRIGSYTQGEMRLDTVQTDGKDTRAVNLSRFTNEHNLSMWWTSIGHKMTLIHTRDPSGIFIIDPDELITNASKCASH</sequence>
<evidence type="ECO:0000313" key="2">
    <source>
        <dbReference type="Proteomes" id="UP001331691"/>
    </source>
</evidence>
<organism evidence="1 2">
    <name type="scientific">Kluyvera ascorbata</name>
    <dbReference type="NCBI Taxonomy" id="51288"/>
    <lineage>
        <taxon>Bacteria</taxon>
        <taxon>Pseudomonadati</taxon>
        <taxon>Pseudomonadota</taxon>
        <taxon>Gammaproteobacteria</taxon>
        <taxon>Enterobacterales</taxon>
        <taxon>Enterobacteriaceae</taxon>
        <taxon>Kluyvera</taxon>
    </lineage>
</organism>
<proteinExistence type="predicted"/>
<reference evidence="1 2" key="1">
    <citation type="submission" date="2023-10" db="EMBL/GenBank/DDBJ databases">
        <title>Wastewater isolates of ESBL- and carbapenemase-producing Gram-negative bacteria from New Zealand.</title>
        <authorList>
            <person name="Straub C."/>
            <person name="Weaver L."/>
            <person name="Cornelius A."/>
            <person name="Mcgill E."/>
            <person name="Dyet K."/>
            <person name="White L."/>
            <person name="Pattis I."/>
        </authorList>
    </citation>
    <scope>NUCLEOTIDE SEQUENCE [LARGE SCALE GENOMIC DNA]</scope>
    <source>
        <strain evidence="1 2">ESBL09</strain>
    </source>
</reference>
<evidence type="ECO:0000313" key="1">
    <source>
        <dbReference type="EMBL" id="MEE9655045.1"/>
    </source>
</evidence>
<dbReference type="Proteomes" id="UP001331691">
    <property type="component" value="Unassembled WGS sequence"/>
</dbReference>
<dbReference type="EMBL" id="JAZKKV010000001">
    <property type="protein sequence ID" value="MEE9655045.1"/>
    <property type="molecule type" value="Genomic_DNA"/>
</dbReference>
<name>A0AB35X720_9ENTR</name>
<gene>
    <name evidence="1" type="ORF">V4836_12945</name>
</gene>
<accession>A0AB35X720</accession>